<feature type="transmembrane region" description="Helical" evidence="9">
    <location>
        <begin position="12"/>
        <end position="34"/>
    </location>
</feature>
<dbReference type="PROSITE" id="PS00237">
    <property type="entry name" value="G_PROTEIN_RECEP_F1_1"/>
    <property type="match status" value="1"/>
</dbReference>
<comment type="subcellular location">
    <subcellularLocation>
        <location evidence="1">Membrane</location>
        <topology evidence="1">Multi-pass membrane protein</topology>
    </subcellularLocation>
</comment>
<organism evidence="11 13">
    <name type="scientific">Didymodactylos carnosus</name>
    <dbReference type="NCBI Taxonomy" id="1234261"/>
    <lineage>
        <taxon>Eukaryota</taxon>
        <taxon>Metazoa</taxon>
        <taxon>Spiralia</taxon>
        <taxon>Gnathifera</taxon>
        <taxon>Rotifera</taxon>
        <taxon>Eurotatoria</taxon>
        <taxon>Bdelloidea</taxon>
        <taxon>Philodinida</taxon>
        <taxon>Philodinidae</taxon>
        <taxon>Didymodactylos</taxon>
    </lineage>
</organism>
<feature type="transmembrane region" description="Helical" evidence="9">
    <location>
        <begin position="94"/>
        <end position="115"/>
    </location>
</feature>
<feature type="transmembrane region" description="Helical" evidence="9">
    <location>
        <begin position="54"/>
        <end position="73"/>
    </location>
</feature>
<keyword evidence="6 8" id="KW-0675">Receptor</keyword>
<accession>A0A8S2ELD9</accession>
<proteinExistence type="inferred from homology"/>
<keyword evidence="3 9" id="KW-1133">Transmembrane helix</keyword>
<dbReference type="PANTHER" id="PTHR45695">
    <property type="entry name" value="LEUCOKININ RECEPTOR-RELATED"/>
    <property type="match status" value="1"/>
</dbReference>
<keyword evidence="7 8" id="KW-0807">Transducer</keyword>
<evidence type="ECO:0000259" key="10">
    <source>
        <dbReference type="PROSITE" id="PS50262"/>
    </source>
</evidence>
<feature type="non-terminal residue" evidence="11">
    <location>
        <position position="1"/>
    </location>
</feature>
<dbReference type="GO" id="GO:0005886">
    <property type="term" value="C:plasma membrane"/>
    <property type="evidence" value="ECO:0007669"/>
    <property type="project" value="TreeGrafter"/>
</dbReference>
<evidence type="ECO:0000256" key="1">
    <source>
        <dbReference type="ARBA" id="ARBA00004141"/>
    </source>
</evidence>
<evidence type="ECO:0000256" key="2">
    <source>
        <dbReference type="ARBA" id="ARBA00022692"/>
    </source>
</evidence>
<dbReference type="GO" id="GO:0008188">
    <property type="term" value="F:neuropeptide receptor activity"/>
    <property type="evidence" value="ECO:0007669"/>
    <property type="project" value="TreeGrafter"/>
</dbReference>
<evidence type="ECO:0000313" key="13">
    <source>
        <dbReference type="Proteomes" id="UP000677228"/>
    </source>
</evidence>
<dbReference type="EMBL" id="CAJNOK010013939">
    <property type="protein sequence ID" value="CAF1194858.1"/>
    <property type="molecule type" value="Genomic_DNA"/>
</dbReference>
<dbReference type="PANTHER" id="PTHR45695:SF26">
    <property type="entry name" value="NEUROPEPTIDE CCHAMIDE-1 RECEPTOR"/>
    <property type="match status" value="1"/>
</dbReference>
<feature type="domain" description="G-protein coupled receptors family 1 profile" evidence="10">
    <location>
        <begin position="1"/>
        <end position="138"/>
    </location>
</feature>
<evidence type="ECO:0000256" key="3">
    <source>
        <dbReference type="ARBA" id="ARBA00022989"/>
    </source>
</evidence>
<comment type="similarity">
    <text evidence="8">Belongs to the G-protein coupled receptor 1 family.</text>
</comment>
<comment type="caution">
    <text evidence="11">The sequence shown here is derived from an EMBL/GenBank/DDBJ whole genome shotgun (WGS) entry which is preliminary data.</text>
</comment>
<dbReference type="Proteomes" id="UP000682733">
    <property type="component" value="Unassembled WGS sequence"/>
</dbReference>
<evidence type="ECO:0000313" key="11">
    <source>
        <dbReference type="EMBL" id="CAF1194858.1"/>
    </source>
</evidence>
<dbReference type="PROSITE" id="PS50262">
    <property type="entry name" value="G_PROTEIN_RECEP_F1_2"/>
    <property type="match status" value="1"/>
</dbReference>
<dbReference type="SUPFAM" id="SSF81321">
    <property type="entry name" value="Family A G protein-coupled receptor-like"/>
    <property type="match status" value="1"/>
</dbReference>
<evidence type="ECO:0000256" key="8">
    <source>
        <dbReference type="RuleBase" id="RU000688"/>
    </source>
</evidence>
<dbReference type="InterPro" id="IPR000276">
    <property type="entry name" value="GPCR_Rhodpsn"/>
</dbReference>
<evidence type="ECO:0000256" key="7">
    <source>
        <dbReference type="ARBA" id="ARBA00023224"/>
    </source>
</evidence>
<evidence type="ECO:0000256" key="9">
    <source>
        <dbReference type="SAM" id="Phobius"/>
    </source>
</evidence>
<dbReference type="InterPro" id="IPR017452">
    <property type="entry name" value="GPCR_Rhodpsn_7TM"/>
</dbReference>
<dbReference type="Pfam" id="PF00001">
    <property type="entry name" value="7tm_1"/>
    <property type="match status" value="1"/>
</dbReference>
<dbReference type="Gene3D" id="1.20.1070.10">
    <property type="entry name" value="Rhodopsin 7-helix transmembrane proteins"/>
    <property type="match status" value="1"/>
</dbReference>
<evidence type="ECO:0000256" key="5">
    <source>
        <dbReference type="ARBA" id="ARBA00023136"/>
    </source>
</evidence>
<evidence type="ECO:0000313" key="12">
    <source>
        <dbReference type="EMBL" id="CAF4005089.1"/>
    </source>
</evidence>
<keyword evidence="2 8" id="KW-0812">Transmembrane</keyword>
<sequence length="138" mass="15479">IVFRQKSLRTVPNLLIVSLAVGDFLFVLFCVPYGAVTFAFSFYPFQNYYCQFEIFIINMSLGVSVFSLLALSADRYKIITNPFSSHANDPAIKLKLIVISIWFISVLLALPEAAYSGTSIKSINSQFFIKGQSVKTKE</sequence>
<evidence type="ECO:0000256" key="6">
    <source>
        <dbReference type="ARBA" id="ARBA00023170"/>
    </source>
</evidence>
<keyword evidence="4 8" id="KW-0297">G-protein coupled receptor</keyword>
<protein>
    <recommendedName>
        <fullName evidence="10">G-protein coupled receptors family 1 profile domain-containing protein</fullName>
    </recommendedName>
</protein>
<dbReference type="EMBL" id="CAJOBA010035467">
    <property type="protein sequence ID" value="CAF4005089.1"/>
    <property type="molecule type" value="Genomic_DNA"/>
</dbReference>
<name>A0A8S2ELD9_9BILA</name>
<keyword evidence="5 9" id="KW-0472">Membrane</keyword>
<dbReference type="Proteomes" id="UP000677228">
    <property type="component" value="Unassembled WGS sequence"/>
</dbReference>
<evidence type="ECO:0000256" key="4">
    <source>
        <dbReference type="ARBA" id="ARBA00023040"/>
    </source>
</evidence>
<dbReference type="AlphaFoldDB" id="A0A8S2ELD9"/>
<gene>
    <name evidence="11" type="ORF">OVA965_LOCUS23693</name>
    <name evidence="12" type="ORF">TMI583_LOCUS24411</name>
</gene>
<reference evidence="11" key="1">
    <citation type="submission" date="2021-02" db="EMBL/GenBank/DDBJ databases">
        <authorList>
            <person name="Nowell W R."/>
        </authorList>
    </citation>
    <scope>NUCLEOTIDE SEQUENCE</scope>
</reference>
<dbReference type="PRINTS" id="PR00237">
    <property type="entry name" value="GPCRRHODOPSN"/>
</dbReference>